<proteinExistence type="predicted"/>
<dbReference type="PROSITE" id="PS51257">
    <property type="entry name" value="PROKAR_LIPOPROTEIN"/>
    <property type="match status" value="1"/>
</dbReference>
<dbReference type="Pfam" id="PF00497">
    <property type="entry name" value="SBP_bac_3"/>
    <property type="match status" value="1"/>
</dbReference>
<dbReference type="RefSeq" id="WP_140623747.1">
    <property type="nucleotide sequence ID" value="NZ_VFRQ01000016.1"/>
</dbReference>
<gene>
    <name evidence="3" type="ORF">FJM65_19515</name>
</gene>
<evidence type="ECO:0000259" key="2">
    <source>
        <dbReference type="Pfam" id="PF00497"/>
    </source>
</evidence>
<name>A0A501W5Z7_9BACT</name>
<organism evidence="3 4">
    <name type="scientific">Pontibacter mangrovi</name>
    <dbReference type="NCBI Taxonomy" id="2589816"/>
    <lineage>
        <taxon>Bacteria</taxon>
        <taxon>Pseudomonadati</taxon>
        <taxon>Bacteroidota</taxon>
        <taxon>Cytophagia</taxon>
        <taxon>Cytophagales</taxon>
        <taxon>Hymenobacteraceae</taxon>
        <taxon>Pontibacter</taxon>
    </lineage>
</organism>
<reference evidence="3 4" key="1">
    <citation type="submission" date="2019-06" db="EMBL/GenBank/DDBJ databases">
        <title>A novel bacterium of genus Pontibacter, isolated from marine sediment.</title>
        <authorList>
            <person name="Huang H."/>
            <person name="Mo K."/>
            <person name="Hu Y."/>
        </authorList>
    </citation>
    <scope>NUCLEOTIDE SEQUENCE [LARGE SCALE GENOMIC DNA]</scope>
    <source>
        <strain evidence="3 4">HB172049</strain>
    </source>
</reference>
<dbReference type="PANTHER" id="PTHR35936">
    <property type="entry name" value="MEMBRANE-BOUND LYTIC MUREIN TRANSGLYCOSYLASE F"/>
    <property type="match status" value="1"/>
</dbReference>
<evidence type="ECO:0000313" key="3">
    <source>
        <dbReference type="EMBL" id="TPE41036.1"/>
    </source>
</evidence>
<evidence type="ECO:0000256" key="1">
    <source>
        <dbReference type="ARBA" id="ARBA00022729"/>
    </source>
</evidence>
<dbReference type="Proteomes" id="UP000316727">
    <property type="component" value="Unassembled WGS sequence"/>
</dbReference>
<sequence length="174" mass="19635">MRWHVRAGAENAQRMKLFILAVGACLLLAGCEGNFPKDPERTLEKAKQDQLVVGYSENPPWVVKGDTAPTGIEPDLVRAFASSIGARVRWQNDTEQKLFEDLEEKKVHLVIAGITQKTPWKKKVALTRPYLKQGKEKHVMAAIRGENAFIVALERFLHAQEPQLKQTLGHETDR</sequence>
<dbReference type="Gene3D" id="3.40.190.10">
    <property type="entry name" value="Periplasmic binding protein-like II"/>
    <property type="match status" value="1"/>
</dbReference>
<keyword evidence="1" id="KW-0732">Signal</keyword>
<dbReference type="AlphaFoldDB" id="A0A501W5Z7"/>
<protein>
    <submittedName>
        <fullName evidence="3">Amino acid ABC transporter substrate-binding protein</fullName>
    </submittedName>
</protein>
<dbReference type="SUPFAM" id="SSF53850">
    <property type="entry name" value="Periplasmic binding protein-like II"/>
    <property type="match status" value="1"/>
</dbReference>
<evidence type="ECO:0000313" key="4">
    <source>
        <dbReference type="Proteomes" id="UP000316727"/>
    </source>
</evidence>
<keyword evidence="4" id="KW-1185">Reference proteome</keyword>
<dbReference type="InterPro" id="IPR001638">
    <property type="entry name" value="Solute-binding_3/MltF_N"/>
</dbReference>
<feature type="domain" description="Solute-binding protein family 3/N-terminal" evidence="2">
    <location>
        <begin position="51"/>
        <end position="137"/>
    </location>
</feature>
<dbReference type="EMBL" id="VFRQ01000016">
    <property type="protein sequence ID" value="TPE41036.1"/>
    <property type="molecule type" value="Genomic_DNA"/>
</dbReference>
<accession>A0A501W5Z7</accession>
<comment type="caution">
    <text evidence="3">The sequence shown here is derived from an EMBL/GenBank/DDBJ whole genome shotgun (WGS) entry which is preliminary data.</text>
</comment>
<dbReference type="OrthoDB" id="6150901at2"/>